<proteinExistence type="predicted"/>
<evidence type="ECO:0000259" key="3">
    <source>
        <dbReference type="Pfam" id="PF03713"/>
    </source>
</evidence>
<accession>A0A0E2HGJ4</accession>
<evidence type="ECO:0000313" key="4">
    <source>
        <dbReference type="EMBL" id="ENZ19938.1"/>
    </source>
</evidence>
<dbReference type="InterPro" id="IPR012347">
    <property type="entry name" value="Ferritin-like"/>
</dbReference>
<reference evidence="4 5" key="1">
    <citation type="submission" date="2013-01" db="EMBL/GenBank/DDBJ databases">
        <title>The Genome Sequence of Clostridium clostridioforme 90A8.</title>
        <authorList>
            <consortium name="The Broad Institute Genome Sequencing Platform"/>
            <person name="Earl A."/>
            <person name="Ward D."/>
            <person name="Feldgarden M."/>
            <person name="Gevers D."/>
            <person name="Courvalin P."/>
            <person name="Lambert T."/>
            <person name="Walker B."/>
            <person name="Young S.K."/>
            <person name="Zeng Q."/>
            <person name="Gargeya S."/>
            <person name="Fitzgerald M."/>
            <person name="Haas B."/>
            <person name="Abouelleil A."/>
            <person name="Alvarado L."/>
            <person name="Arachchi H.M."/>
            <person name="Berlin A.M."/>
            <person name="Chapman S.B."/>
            <person name="Dewar J."/>
            <person name="Goldberg J."/>
            <person name="Griggs A."/>
            <person name="Gujja S."/>
            <person name="Hansen M."/>
            <person name="Howarth C."/>
            <person name="Imamovic A."/>
            <person name="Larimer J."/>
            <person name="McCowan C."/>
            <person name="Murphy C."/>
            <person name="Neiman D."/>
            <person name="Pearson M."/>
            <person name="Priest M."/>
            <person name="Roberts A."/>
            <person name="Saif S."/>
            <person name="Shea T."/>
            <person name="Sisk P."/>
            <person name="Sykes S."/>
            <person name="Wortman J."/>
            <person name="Nusbaum C."/>
            <person name="Birren B."/>
        </authorList>
    </citation>
    <scope>NUCLEOTIDE SEQUENCE [LARGE SCALE GENOMIC DNA]</scope>
    <source>
        <strain evidence="4 5">90A8</strain>
    </source>
</reference>
<gene>
    <name evidence="4" type="ORF">HMPREF1090_00359</name>
</gene>
<dbReference type="InterPro" id="IPR005183">
    <property type="entry name" value="DUF305_CopM-like"/>
</dbReference>
<feature type="region of interest" description="Disordered" evidence="1">
    <location>
        <begin position="31"/>
        <end position="88"/>
    </location>
</feature>
<protein>
    <recommendedName>
        <fullName evidence="3">DUF305 domain-containing protein</fullName>
    </recommendedName>
</protein>
<dbReference type="Proteomes" id="UP000013085">
    <property type="component" value="Unassembled WGS sequence"/>
</dbReference>
<dbReference type="HOGENOM" id="CLU_074343_2_1_9"/>
<dbReference type="Pfam" id="PF03713">
    <property type="entry name" value="DUF305"/>
    <property type="match status" value="1"/>
</dbReference>
<feature type="domain" description="DUF305" evidence="3">
    <location>
        <begin position="118"/>
        <end position="263"/>
    </location>
</feature>
<evidence type="ECO:0000313" key="5">
    <source>
        <dbReference type="Proteomes" id="UP000013085"/>
    </source>
</evidence>
<feature type="compositionally biased region" description="Polar residues" evidence="1">
    <location>
        <begin position="31"/>
        <end position="63"/>
    </location>
</feature>
<name>A0A0E2HGJ4_9FIRM</name>
<comment type="caution">
    <text evidence="4">The sequence shown here is derived from an EMBL/GenBank/DDBJ whole genome shotgun (WGS) entry which is preliminary data.</text>
</comment>
<dbReference type="EMBL" id="AGYR01000002">
    <property type="protein sequence ID" value="ENZ19938.1"/>
    <property type="molecule type" value="Genomic_DNA"/>
</dbReference>
<feature type="compositionally biased region" description="Low complexity" evidence="1">
    <location>
        <begin position="64"/>
        <end position="80"/>
    </location>
</feature>
<dbReference type="PANTHER" id="PTHR36933">
    <property type="entry name" value="SLL0788 PROTEIN"/>
    <property type="match status" value="1"/>
</dbReference>
<dbReference type="RefSeq" id="WP_002593276.1">
    <property type="nucleotide sequence ID" value="NZ_KB850976.1"/>
</dbReference>
<keyword evidence="2" id="KW-0732">Signal</keyword>
<evidence type="ECO:0000256" key="1">
    <source>
        <dbReference type="SAM" id="MobiDB-lite"/>
    </source>
</evidence>
<feature type="chain" id="PRO_5002395687" description="DUF305 domain-containing protein" evidence="2">
    <location>
        <begin position="28"/>
        <end position="273"/>
    </location>
</feature>
<organism evidence="4 5">
    <name type="scientific">[Clostridium] clostridioforme 90A8</name>
    <dbReference type="NCBI Taxonomy" id="999408"/>
    <lineage>
        <taxon>Bacteria</taxon>
        <taxon>Bacillati</taxon>
        <taxon>Bacillota</taxon>
        <taxon>Clostridia</taxon>
        <taxon>Lachnospirales</taxon>
        <taxon>Lachnospiraceae</taxon>
        <taxon>Enterocloster</taxon>
    </lineage>
</organism>
<sequence>MNKNMRTWVIGICVALIIIVAVAAAFANNRSGSDNGQASESQTESASGSAASQADTETGSREQASSNSGNAAGHSGHNGHMNTSGDDLSRYLTEQDSIMMNMMEDMVIREKSGNASLDFLRGMIPHHEAAIKMSESYLSYQGKSDELKTIAQDIITAQKDELKQMNELVKSFEKDGKKDQTKEDAYLEQYSKMFAGDSMSRHMDTSGADSLDQAFAEGMIMHHQMAVDMARDILEYTDYEEIRTMAQNIIDVQEKEIAQMEKIVKEQQESQQE</sequence>
<dbReference type="PANTHER" id="PTHR36933:SF1">
    <property type="entry name" value="SLL0788 PROTEIN"/>
    <property type="match status" value="1"/>
</dbReference>
<dbReference type="Gene3D" id="1.20.1260.10">
    <property type="match status" value="2"/>
</dbReference>
<dbReference type="AlphaFoldDB" id="A0A0E2HGJ4"/>
<feature type="signal peptide" evidence="2">
    <location>
        <begin position="1"/>
        <end position="27"/>
    </location>
</feature>
<evidence type="ECO:0000256" key="2">
    <source>
        <dbReference type="SAM" id="SignalP"/>
    </source>
</evidence>
<dbReference type="PATRIC" id="fig|999408.3.peg.395"/>